<evidence type="ECO:0000256" key="1">
    <source>
        <dbReference type="SAM" id="MobiDB-lite"/>
    </source>
</evidence>
<dbReference type="RefSeq" id="XP_049147931.1">
    <property type="nucleotide sequence ID" value="XM_049290786.1"/>
</dbReference>
<feature type="compositionally biased region" description="Basic and acidic residues" evidence="1">
    <location>
        <begin position="113"/>
        <end position="123"/>
    </location>
</feature>
<sequence>MNVNENSDKFGMGRGDQIRRTSKKSLKAMEDGLIQFDWQTRLYDLPSNPDPATDPEQSMQDGLLRSKLSGELIVPCMVMDSYAKDEKKLRPAVGSQPAMDKTRRPSKTVYGHQDGHQEPRDVIHPWSWNMPANDPRSAPCGGNGSDWADDGQGSHNGHLARLWLTFQRRRRDGHDKRLRHMTPTTLLYSIRWDLDVTVPLLVPSSVPRPLASSMASTGDHMRIITTWNIVFVALHVFFVSFLGKFLSCGAGSWPVSRGSLREDNLDCCQSIDVNWSWSSLTLSMQLQLSSPIALMASLGVQPCLIASTLSASFHQLQTMNFCPCGLRRTRLGSQVVGHSMARVIRKRQRIPNPPKWFYRLPAARPGQVLPGRALIGPGFFFSPSSSDHQLNTLKLTPVPTSWIRSRVKGAKPCPISGYLGQTRHRLQGPPRPLLLARLLLNRTEPVRRRGSKEGEKGTGADIQAKNMAAAVYATENELRPLHIPAVPLEMGQDLHLLDSVTGRFYRPRGDDIIILRTHRSSPEFDSLFIFGVRRSDGGSFGFWDAAGCLPNEMRGRADETHARSRLHHFHKFYEIGHLPNTIHRVLKRFSSNIKENVEVYNPKEKSSFIIGNTQLGDDSHRHELDGCSLTAAVLRRASKELGLLSRPQSAAMEFHFQMPRHPSFAPGAQSDTALAAATPPLDKSRCSGRKPIFLAVTAASLIGSIVGASSWSRTRLL</sequence>
<proteinExistence type="predicted"/>
<name>A0A9Q8WK45_9PEZI</name>
<dbReference type="EMBL" id="CP019478">
    <property type="protein sequence ID" value="UQC86319.1"/>
    <property type="molecule type" value="Genomic_DNA"/>
</dbReference>
<accession>A0A9Q8WK45</accession>
<dbReference type="KEGG" id="clup:CLUP02_11819"/>
<dbReference type="Proteomes" id="UP000830671">
    <property type="component" value="Chromosome 6"/>
</dbReference>
<organism evidence="2 3">
    <name type="scientific">Colletotrichum lupini</name>
    <dbReference type="NCBI Taxonomy" id="145971"/>
    <lineage>
        <taxon>Eukaryota</taxon>
        <taxon>Fungi</taxon>
        <taxon>Dikarya</taxon>
        <taxon>Ascomycota</taxon>
        <taxon>Pezizomycotina</taxon>
        <taxon>Sordariomycetes</taxon>
        <taxon>Hypocreomycetidae</taxon>
        <taxon>Glomerellales</taxon>
        <taxon>Glomerellaceae</taxon>
        <taxon>Colletotrichum</taxon>
        <taxon>Colletotrichum acutatum species complex</taxon>
    </lineage>
</organism>
<keyword evidence="3" id="KW-1185">Reference proteome</keyword>
<gene>
    <name evidence="2" type="ORF">CLUP02_11819</name>
</gene>
<reference evidence="2" key="1">
    <citation type="journal article" date="2021" name="Mol. Plant Microbe Interact.">
        <title>Complete Genome Sequence of the Plant-Pathogenic Fungus Colletotrichum lupini.</title>
        <authorList>
            <person name="Baroncelli R."/>
            <person name="Pensec F."/>
            <person name="Da Lio D."/>
            <person name="Boufleur T."/>
            <person name="Vicente I."/>
            <person name="Sarrocco S."/>
            <person name="Picot A."/>
            <person name="Baraldi E."/>
            <person name="Sukno S."/>
            <person name="Thon M."/>
            <person name="Le Floch G."/>
        </authorList>
    </citation>
    <scope>NUCLEOTIDE SEQUENCE</scope>
    <source>
        <strain evidence="2">IMI 504893</strain>
    </source>
</reference>
<dbReference type="AlphaFoldDB" id="A0A9Q8WK45"/>
<protein>
    <submittedName>
        <fullName evidence="2">Uncharacterized protein</fullName>
    </submittedName>
</protein>
<evidence type="ECO:0000313" key="2">
    <source>
        <dbReference type="EMBL" id="UQC86319.1"/>
    </source>
</evidence>
<feature type="region of interest" description="Disordered" evidence="1">
    <location>
        <begin position="1"/>
        <end position="24"/>
    </location>
</feature>
<evidence type="ECO:0000313" key="3">
    <source>
        <dbReference type="Proteomes" id="UP000830671"/>
    </source>
</evidence>
<dbReference type="GeneID" id="73345796"/>
<feature type="region of interest" description="Disordered" evidence="1">
    <location>
        <begin position="91"/>
        <end position="151"/>
    </location>
</feature>